<dbReference type="AlphaFoldDB" id="A0A4V2JU19"/>
<dbReference type="Proteomes" id="UP000293045">
    <property type="component" value="Unassembled WGS sequence"/>
</dbReference>
<dbReference type="VEuPathDB" id="MicrosporidiaDB:CWI39_2472p0010"/>
<proteinExistence type="predicted"/>
<accession>A0A4V2JU19</accession>
<protein>
    <submittedName>
        <fullName evidence="1">Uncharacterized protein</fullName>
    </submittedName>
</protein>
<reference evidence="1 2" key="1">
    <citation type="submission" date="2017-12" db="EMBL/GenBank/DDBJ databases">
        <authorList>
            <person name="Pombert J.-F."/>
            <person name="Haag K.L."/>
            <person name="Ebert D."/>
        </authorList>
    </citation>
    <scope>NUCLEOTIDE SEQUENCE [LARGE SCALE GENOMIC DNA]</scope>
    <source>
        <strain evidence="1">IL-BN-2</strain>
    </source>
</reference>
<dbReference type="EMBL" id="PIXR01002472">
    <property type="protein sequence ID" value="TBT98351.1"/>
    <property type="molecule type" value="Genomic_DNA"/>
</dbReference>
<evidence type="ECO:0000313" key="2">
    <source>
        <dbReference type="Proteomes" id="UP000293045"/>
    </source>
</evidence>
<evidence type="ECO:0000313" key="1">
    <source>
        <dbReference type="EMBL" id="TBT98351.1"/>
    </source>
</evidence>
<gene>
    <name evidence="1" type="ORF">CWI39_2472p0010</name>
</gene>
<comment type="caution">
    <text evidence="1">The sequence shown here is derived from an EMBL/GenBank/DDBJ whole genome shotgun (WGS) entry which is preliminary data.</text>
</comment>
<name>A0A4V2JU19_9MICR</name>
<organism evidence="1 2">
    <name type="scientific">Hamiltosporidium magnivora</name>
    <dbReference type="NCBI Taxonomy" id="148818"/>
    <lineage>
        <taxon>Eukaryota</taxon>
        <taxon>Fungi</taxon>
        <taxon>Fungi incertae sedis</taxon>
        <taxon>Microsporidia</taxon>
        <taxon>Dubosqiidae</taxon>
        <taxon>Hamiltosporidium</taxon>
    </lineage>
</organism>
<sequence length="58" mass="6289">MAYLVVSCSMSMTESSIECNSNSRFRSGIAAVLRFSMILEALNADEYGQGDDCMVLNG</sequence>